<evidence type="ECO:0000313" key="2">
    <source>
        <dbReference type="Proteomes" id="UP000276133"/>
    </source>
</evidence>
<organism evidence="1 2">
    <name type="scientific">Brachionus plicatilis</name>
    <name type="common">Marine rotifer</name>
    <name type="synonym">Brachionus muelleri</name>
    <dbReference type="NCBI Taxonomy" id="10195"/>
    <lineage>
        <taxon>Eukaryota</taxon>
        <taxon>Metazoa</taxon>
        <taxon>Spiralia</taxon>
        <taxon>Gnathifera</taxon>
        <taxon>Rotifera</taxon>
        <taxon>Eurotatoria</taxon>
        <taxon>Monogononta</taxon>
        <taxon>Pseudotrocha</taxon>
        <taxon>Ploima</taxon>
        <taxon>Brachionidae</taxon>
        <taxon>Brachionus</taxon>
    </lineage>
</organism>
<sequence>MARSMSLLAAYTETRVLNNKSLNTGIRHDQHTLIVNDHHWLIFQGNRLQHMRNHRDICKSSQHPGHSKLSASLNLNKNDKLIYYLLFIFCPHIRFQHIHSRLGIRKMFCFGIYKFQDSRKLFHHLRKQ</sequence>
<comment type="caution">
    <text evidence="1">The sequence shown here is derived from an EMBL/GenBank/DDBJ whole genome shotgun (WGS) entry which is preliminary data.</text>
</comment>
<dbReference type="Proteomes" id="UP000276133">
    <property type="component" value="Unassembled WGS sequence"/>
</dbReference>
<protein>
    <submittedName>
        <fullName evidence="1">Uncharacterized protein</fullName>
    </submittedName>
</protein>
<accession>A0A3M7STM6</accession>
<dbReference type="EMBL" id="REGN01000781">
    <property type="protein sequence ID" value="RNA39143.1"/>
    <property type="molecule type" value="Genomic_DNA"/>
</dbReference>
<evidence type="ECO:0000313" key="1">
    <source>
        <dbReference type="EMBL" id="RNA39143.1"/>
    </source>
</evidence>
<dbReference type="AlphaFoldDB" id="A0A3M7STM6"/>
<keyword evidence="2" id="KW-1185">Reference proteome</keyword>
<gene>
    <name evidence="1" type="ORF">BpHYR1_048600</name>
</gene>
<proteinExistence type="predicted"/>
<reference evidence="1 2" key="1">
    <citation type="journal article" date="2018" name="Sci. Rep.">
        <title>Genomic signatures of local adaptation to the degree of environmental predictability in rotifers.</title>
        <authorList>
            <person name="Franch-Gras L."/>
            <person name="Hahn C."/>
            <person name="Garcia-Roger E.M."/>
            <person name="Carmona M.J."/>
            <person name="Serra M."/>
            <person name="Gomez A."/>
        </authorList>
    </citation>
    <scope>NUCLEOTIDE SEQUENCE [LARGE SCALE GENOMIC DNA]</scope>
    <source>
        <strain evidence="1">HYR1</strain>
    </source>
</reference>
<name>A0A3M7STM6_BRAPC</name>